<keyword evidence="9" id="KW-1185">Reference proteome</keyword>
<dbReference type="EMBL" id="CP094358">
    <property type="protein sequence ID" value="UOB17881.1"/>
    <property type="molecule type" value="Genomic_DNA"/>
</dbReference>
<comment type="similarity">
    <text evidence="4">Belongs to the bacterial secretin family.</text>
</comment>
<dbReference type="PANTHER" id="PTHR30332:SF24">
    <property type="entry name" value="SECRETIN GSPD-RELATED"/>
    <property type="match status" value="1"/>
</dbReference>
<evidence type="ECO:0000256" key="6">
    <source>
        <dbReference type="SAM" id="MobiDB-lite"/>
    </source>
</evidence>
<dbReference type="AlphaFoldDB" id="A0A9E6ZW41"/>
<dbReference type="Gene3D" id="3.55.50.30">
    <property type="match status" value="1"/>
</dbReference>
<name>A0A9E6ZW41_9FLAO</name>
<gene>
    <name evidence="8" type="ORF">MQE35_00960</name>
</gene>
<organism evidence="8 9">
    <name type="scientific">Abyssalbus ytuae</name>
    <dbReference type="NCBI Taxonomy" id="2926907"/>
    <lineage>
        <taxon>Bacteria</taxon>
        <taxon>Pseudomonadati</taxon>
        <taxon>Bacteroidota</taxon>
        <taxon>Flavobacteriia</taxon>
        <taxon>Flavobacteriales</taxon>
        <taxon>Flavobacteriaceae</taxon>
        <taxon>Abyssalbus</taxon>
    </lineage>
</organism>
<dbReference type="PRINTS" id="PR00811">
    <property type="entry name" value="BCTERIALGSPD"/>
</dbReference>
<sequence length="730" mass="80796">MLFFLLGSYVLLAQDEQRLNNIKNNLEILSVDNAGLTENLKLDINVTNVSLTNFLVAVSNVHNLNITVSPELSNINIINNFSDVTVADLLLFLCKEYNLDIDFTGNILSIKPYVPEQKPPREKEIKVFYNPVEESITMDLKNDNLDKVFRKIIDESGKNLLYSSGMENLPLNLYIKEVAFDKAMQNLAASNNLEFSKSRDGFYLFSGGNINASIPEGNRMPPQNRPLRTSANSNFYYEIIDTTSKMLNVNFKNVPVANIVNEIGYDLNLDIYTASPLENAGNVSFKARQITFDDMLDKIFESAAATPISQQSNGANQQNQNGLPPGQFNTGAHFTYKKEGNIYFFGTADQLSVRIMEIVTLKHRSIEMLGDPSTSGGSSGRMYSDYGGFQNYYGGSANSAYNNQQYNSNSSFNSTQRQSLRTNTSSAFTSDDSKLQAIVDIIPDEVKQGLDIKVDRELNSFFVSGSSMQVDRFKKIIGKIDKPVPVVLIEVMFLEVGRNSTVETGISWGIGDEPVKTSGGIFPTTDFTMGAETVNKVIGGFDGFGSFNLGKVVPEFFVTIKAMEQSGNLKVLSTPKISTLNGHRATFSNNETSYYAVTAQNFYGSQIPQTSEIKNYVPIDAGLTLSIKPFVSGDGQVTLDLFVTQSTFTGERIDEDAPPGLNSREFSSIIRMRDQDIAVLGGLDQKLTNNSGSGVPFLARIPIIRWFFSKRVREASKKKLTVLIKPTIIN</sequence>
<dbReference type="GO" id="GO:0009306">
    <property type="term" value="P:protein secretion"/>
    <property type="evidence" value="ECO:0007669"/>
    <property type="project" value="InterPro"/>
</dbReference>
<dbReference type="InterPro" id="IPR001775">
    <property type="entry name" value="GspD/PilQ"/>
</dbReference>
<dbReference type="InterPro" id="IPR050810">
    <property type="entry name" value="Bact_Secretion_Sys_Channel"/>
</dbReference>
<evidence type="ECO:0000313" key="8">
    <source>
        <dbReference type="EMBL" id="UOB17881.1"/>
    </source>
</evidence>
<dbReference type="GO" id="GO:0015627">
    <property type="term" value="C:type II protein secretion system complex"/>
    <property type="evidence" value="ECO:0007669"/>
    <property type="project" value="TreeGrafter"/>
</dbReference>
<feature type="region of interest" description="Disordered" evidence="6">
    <location>
        <begin position="308"/>
        <end position="330"/>
    </location>
</feature>
<dbReference type="Pfam" id="PF00263">
    <property type="entry name" value="Secretin"/>
    <property type="match status" value="1"/>
</dbReference>
<dbReference type="KEGG" id="fbm:MQE35_00960"/>
<evidence type="ECO:0000259" key="7">
    <source>
        <dbReference type="Pfam" id="PF00263"/>
    </source>
</evidence>
<reference evidence="8" key="1">
    <citation type="submission" date="2022-03" db="EMBL/GenBank/DDBJ databases">
        <title>Description of Abyssus ytuae gen. nov., sp. nov., a novel member of the family Flavobacteriaceae isolated from the sediment of Mariana Trench.</title>
        <authorList>
            <person name="Zhang J."/>
            <person name="Xu X."/>
        </authorList>
    </citation>
    <scope>NUCLEOTIDE SEQUENCE</scope>
    <source>
        <strain evidence="8">MT3330</strain>
    </source>
</reference>
<feature type="coiled-coil region" evidence="5">
    <location>
        <begin position="12"/>
        <end position="39"/>
    </location>
</feature>
<keyword evidence="3" id="KW-0472">Membrane</keyword>
<dbReference type="RefSeq" id="WP_255843677.1">
    <property type="nucleotide sequence ID" value="NZ_CP094358.1"/>
</dbReference>
<evidence type="ECO:0000313" key="9">
    <source>
        <dbReference type="Proteomes" id="UP000831290"/>
    </source>
</evidence>
<keyword evidence="5" id="KW-0175">Coiled coil</keyword>
<feature type="compositionally biased region" description="Low complexity" evidence="6">
    <location>
        <begin position="309"/>
        <end position="322"/>
    </location>
</feature>
<feature type="domain" description="Type II/III secretion system secretin-like" evidence="7">
    <location>
        <begin position="562"/>
        <end position="729"/>
    </location>
</feature>
<evidence type="ECO:0000256" key="3">
    <source>
        <dbReference type="ARBA" id="ARBA00023136"/>
    </source>
</evidence>
<proteinExistence type="inferred from homology"/>
<accession>A0A9E6ZW41</accession>
<dbReference type="GO" id="GO:0016020">
    <property type="term" value="C:membrane"/>
    <property type="evidence" value="ECO:0007669"/>
    <property type="project" value="UniProtKB-SubCell"/>
</dbReference>
<comment type="subcellular location">
    <subcellularLocation>
        <location evidence="1">Membrane</location>
    </subcellularLocation>
</comment>
<evidence type="ECO:0000256" key="1">
    <source>
        <dbReference type="ARBA" id="ARBA00004370"/>
    </source>
</evidence>
<evidence type="ECO:0000256" key="5">
    <source>
        <dbReference type="SAM" id="Coils"/>
    </source>
</evidence>
<keyword evidence="2" id="KW-0732">Signal</keyword>
<dbReference type="InterPro" id="IPR004846">
    <property type="entry name" value="T2SS/T3SS_dom"/>
</dbReference>
<evidence type="ECO:0000256" key="2">
    <source>
        <dbReference type="ARBA" id="ARBA00022729"/>
    </source>
</evidence>
<dbReference type="Proteomes" id="UP000831290">
    <property type="component" value="Chromosome"/>
</dbReference>
<protein>
    <submittedName>
        <fullName evidence="8">General secretion pathway protein GspD</fullName>
    </submittedName>
</protein>
<evidence type="ECO:0000256" key="4">
    <source>
        <dbReference type="RuleBase" id="RU004003"/>
    </source>
</evidence>
<dbReference type="PANTHER" id="PTHR30332">
    <property type="entry name" value="PROBABLE GENERAL SECRETION PATHWAY PROTEIN D"/>
    <property type="match status" value="1"/>
</dbReference>